<dbReference type="InterPro" id="IPR003594">
    <property type="entry name" value="HATPase_dom"/>
</dbReference>
<evidence type="ECO:0000256" key="2">
    <source>
        <dbReference type="ARBA" id="ARBA00004141"/>
    </source>
</evidence>
<dbReference type="PROSITE" id="PS50113">
    <property type="entry name" value="PAC"/>
    <property type="match status" value="1"/>
</dbReference>
<dbReference type="PANTHER" id="PTHR24421">
    <property type="entry name" value="NITRATE/NITRITE SENSOR PROTEIN NARX-RELATED"/>
    <property type="match status" value="1"/>
</dbReference>
<organism evidence="16 17">
    <name type="scientific">Arthrospiribacter ruber</name>
    <dbReference type="NCBI Taxonomy" id="2487934"/>
    <lineage>
        <taxon>Bacteria</taxon>
        <taxon>Pseudomonadati</taxon>
        <taxon>Bacteroidota</taxon>
        <taxon>Cytophagia</taxon>
        <taxon>Cytophagales</taxon>
        <taxon>Cyclobacteriaceae</taxon>
        <taxon>Arthrospiribacter</taxon>
    </lineage>
</organism>
<evidence type="ECO:0000256" key="4">
    <source>
        <dbReference type="ARBA" id="ARBA00022553"/>
    </source>
</evidence>
<dbReference type="InterPro" id="IPR005467">
    <property type="entry name" value="His_kinase_dom"/>
</dbReference>
<keyword evidence="4" id="KW-0597">Phosphoprotein</keyword>
<dbReference type="AlphaFoldDB" id="A0A951IW24"/>
<evidence type="ECO:0000256" key="3">
    <source>
        <dbReference type="ARBA" id="ARBA00012438"/>
    </source>
</evidence>
<proteinExistence type="predicted"/>
<evidence type="ECO:0000256" key="12">
    <source>
        <dbReference type="ARBA" id="ARBA00023136"/>
    </source>
</evidence>
<feature type="transmembrane region" description="Helical" evidence="13">
    <location>
        <begin position="188"/>
        <end position="207"/>
    </location>
</feature>
<keyword evidence="12 13" id="KW-0472">Membrane</keyword>
<dbReference type="PROSITE" id="PS50109">
    <property type="entry name" value="HIS_KIN"/>
    <property type="match status" value="1"/>
</dbReference>
<dbReference type="InterPro" id="IPR000700">
    <property type="entry name" value="PAS-assoc_C"/>
</dbReference>
<evidence type="ECO:0000259" key="14">
    <source>
        <dbReference type="PROSITE" id="PS50109"/>
    </source>
</evidence>
<feature type="domain" description="Histidine kinase" evidence="14">
    <location>
        <begin position="404"/>
        <end position="599"/>
    </location>
</feature>
<protein>
    <recommendedName>
        <fullName evidence="3">histidine kinase</fullName>
        <ecNumber evidence="3">2.7.13.3</ecNumber>
    </recommendedName>
</protein>
<evidence type="ECO:0000256" key="10">
    <source>
        <dbReference type="ARBA" id="ARBA00022989"/>
    </source>
</evidence>
<dbReference type="CDD" id="cd16917">
    <property type="entry name" value="HATPase_UhpB-NarQ-NarX-like"/>
    <property type="match status" value="1"/>
</dbReference>
<dbReference type="InterPro" id="IPR011712">
    <property type="entry name" value="Sig_transdc_His_kin_sub3_dim/P"/>
</dbReference>
<comment type="catalytic activity">
    <reaction evidence="1">
        <text>ATP + protein L-histidine = ADP + protein N-phospho-L-histidine.</text>
        <dbReference type="EC" id="2.7.13.3"/>
    </reaction>
</comment>
<name>A0A951IW24_9BACT</name>
<accession>A0A951IW24</accession>
<reference evidence="16 17" key="1">
    <citation type="journal article" date="2020" name="Syst. Appl. Microbiol.">
        <title>Arthrospiribacter ruber gen. nov., sp. nov., a novel bacterium isolated from Arthrospira cultures.</title>
        <authorList>
            <person name="Waleron M."/>
            <person name="Misztak A."/>
            <person name="Waleron M.M."/>
            <person name="Furmaniak M."/>
            <person name="Mrozik A."/>
            <person name="Waleron K."/>
        </authorList>
    </citation>
    <scope>NUCLEOTIDE SEQUENCE [LARGE SCALE GENOMIC DNA]</scope>
    <source>
        <strain evidence="16 17">DPMB0001</strain>
    </source>
</reference>
<keyword evidence="7" id="KW-0547">Nucleotide-binding</keyword>
<keyword evidence="11" id="KW-0902">Two-component regulatory system</keyword>
<dbReference type="InterPro" id="IPR029095">
    <property type="entry name" value="NarX-like_N"/>
</dbReference>
<evidence type="ECO:0000256" key="9">
    <source>
        <dbReference type="ARBA" id="ARBA00022840"/>
    </source>
</evidence>
<dbReference type="Proteomes" id="UP000727490">
    <property type="component" value="Unassembled WGS sequence"/>
</dbReference>
<dbReference type="Pfam" id="PF13675">
    <property type="entry name" value="PilJ"/>
    <property type="match status" value="1"/>
</dbReference>
<evidence type="ECO:0000256" key="13">
    <source>
        <dbReference type="SAM" id="Phobius"/>
    </source>
</evidence>
<dbReference type="GO" id="GO:0005524">
    <property type="term" value="F:ATP binding"/>
    <property type="evidence" value="ECO:0007669"/>
    <property type="project" value="UniProtKB-KW"/>
</dbReference>
<sequence>MDSGEQGIKRFSNLRWRYLFALSAIALTILISQGILQYYISQQESDSREVNLSGRQRMLSQKITKTALLFSNAQGPERDQYRKDLAKSLQEWTIAHEALLSGNHKLGVKGVTDREVLLLFNQIRPNFEAIVSGVSSLLADNLEQSLEDDALDSILANEGAFLEVMDRIVDQIDRLAQAKVSRLRKAELVLLGLALFLIFLELRFIFWPSAQLIKSNFKELAEKESKSRKMTLEISALYESLEKSYLELAEAEVEVEDLTLYAQCSPTGDFTYFSEKFSEIMTFGDVKPLNLFIWLENQGYNSKFVQKIKDLLHEGESWEGDLKLVNEEGDFVWLQLHLVPVLDKESQIESLMLISVDETEVKEAQARSQEIHKEKLDKRLKEQQYRSALILEGQEEERRRISRDLHDGIGQYLSALKFSLDGINEVKTFQEEKRLEVSKKLIADVIKEVRRISFHLTPVALSDYGLAAVLNKFADEMSKISKIPVVFENRTGFLSRLEVKTENNIYRIVQEAVNNAIKYSEASQIKIRLAHNTKFLNLEIIDDGKGFDYGKLTQEGHFKASGHGIFNIKERVNFINGQFLLETAPGKGTKIQIDLPLEYK</sequence>
<dbReference type="Pfam" id="PF02518">
    <property type="entry name" value="HATPase_c"/>
    <property type="match status" value="1"/>
</dbReference>
<dbReference type="InterPro" id="IPR050482">
    <property type="entry name" value="Sensor_HK_TwoCompSys"/>
</dbReference>
<keyword evidence="17" id="KW-1185">Reference proteome</keyword>
<dbReference type="GO" id="GO:0000155">
    <property type="term" value="F:phosphorelay sensor kinase activity"/>
    <property type="evidence" value="ECO:0007669"/>
    <property type="project" value="InterPro"/>
</dbReference>
<dbReference type="GO" id="GO:0016020">
    <property type="term" value="C:membrane"/>
    <property type="evidence" value="ECO:0007669"/>
    <property type="project" value="UniProtKB-SubCell"/>
</dbReference>
<keyword evidence="5" id="KW-0808">Transferase</keyword>
<dbReference type="Pfam" id="PF07730">
    <property type="entry name" value="HisKA_3"/>
    <property type="match status" value="1"/>
</dbReference>
<feature type="transmembrane region" description="Helical" evidence="13">
    <location>
        <begin position="18"/>
        <end position="40"/>
    </location>
</feature>
<dbReference type="GO" id="GO:0046983">
    <property type="term" value="F:protein dimerization activity"/>
    <property type="evidence" value="ECO:0007669"/>
    <property type="project" value="InterPro"/>
</dbReference>
<gene>
    <name evidence="16" type="ORF">EGN73_11085</name>
</gene>
<feature type="domain" description="PAC" evidence="15">
    <location>
        <begin position="318"/>
        <end position="370"/>
    </location>
</feature>
<evidence type="ECO:0000256" key="6">
    <source>
        <dbReference type="ARBA" id="ARBA00022692"/>
    </source>
</evidence>
<evidence type="ECO:0000256" key="11">
    <source>
        <dbReference type="ARBA" id="ARBA00023012"/>
    </source>
</evidence>
<comment type="subcellular location">
    <subcellularLocation>
        <location evidence="2">Membrane</location>
        <topology evidence="2">Multi-pass membrane protein</topology>
    </subcellularLocation>
</comment>
<evidence type="ECO:0000259" key="15">
    <source>
        <dbReference type="PROSITE" id="PS50113"/>
    </source>
</evidence>
<comment type="caution">
    <text evidence="16">The sequence shown here is derived from an EMBL/GenBank/DDBJ whole genome shotgun (WGS) entry which is preliminary data.</text>
</comment>
<dbReference type="EMBL" id="RPHB01000005">
    <property type="protein sequence ID" value="MBW3468350.1"/>
    <property type="molecule type" value="Genomic_DNA"/>
</dbReference>
<keyword evidence="9" id="KW-0067">ATP-binding</keyword>
<keyword evidence="6 13" id="KW-0812">Transmembrane</keyword>
<evidence type="ECO:0000313" key="17">
    <source>
        <dbReference type="Proteomes" id="UP000727490"/>
    </source>
</evidence>
<dbReference type="PANTHER" id="PTHR24421:SF10">
    <property type="entry name" value="NITRATE_NITRITE SENSOR PROTEIN NARQ"/>
    <property type="match status" value="1"/>
</dbReference>
<keyword evidence="8 16" id="KW-0418">Kinase</keyword>
<evidence type="ECO:0000256" key="7">
    <source>
        <dbReference type="ARBA" id="ARBA00022741"/>
    </source>
</evidence>
<evidence type="ECO:0000256" key="8">
    <source>
        <dbReference type="ARBA" id="ARBA00022777"/>
    </source>
</evidence>
<dbReference type="EC" id="2.7.13.3" evidence="3"/>
<keyword evidence="10 13" id="KW-1133">Transmembrane helix</keyword>
<dbReference type="RefSeq" id="WP_219289549.1">
    <property type="nucleotide sequence ID" value="NZ_RPHB01000005.1"/>
</dbReference>
<dbReference type="SMART" id="SM00387">
    <property type="entry name" value="HATPase_c"/>
    <property type="match status" value="1"/>
</dbReference>
<evidence type="ECO:0000256" key="5">
    <source>
        <dbReference type="ARBA" id="ARBA00022679"/>
    </source>
</evidence>
<evidence type="ECO:0000256" key="1">
    <source>
        <dbReference type="ARBA" id="ARBA00000085"/>
    </source>
</evidence>
<evidence type="ECO:0000313" key="16">
    <source>
        <dbReference type="EMBL" id="MBW3468350.1"/>
    </source>
</evidence>